<gene>
    <name evidence="1" type="ORF">E2C01_049404</name>
</gene>
<accession>A0A5B7GEC0</accession>
<evidence type="ECO:0000313" key="2">
    <source>
        <dbReference type="Proteomes" id="UP000324222"/>
    </source>
</evidence>
<dbReference type="Proteomes" id="UP000324222">
    <property type="component" value="Unassembled WGS sequence"/>
</dbReference>
<reference evidence="1 2" key="1">
    <citation type="submission" date="2019-05" db="EMBL/GenBank/DDBJ databases">
        <title>Another draft genome of Portunus trituberculatus and its Hox gene families provides insights of decapod evolution.</title>
        <authorList>
            <person name="Jeong J.-H."/>
            <person name="Song I."/>
            <person name="Kim S."/>
            <person name="Choi T."/>
            <person name="Kim D."/>
            <person name="Ryu S."/>
            <person name="Kim W."/>
        </authorList>
    </citation>
    <scope>NUCLEOTIDE SEQUENCE [LARGE SCALE GENOMIC DNA]</scope>
    <source>
        <tissue evidence="1">Muscle</tissue>
    </source>
</reference>
<sequence length="75" mass="8817">MPQNCSSREAWMWQFLLYHVPYLEQWAGFLGKRLMDRLDCIPRKKEIAALDIRLAGSRKDTKRLRGREVAAVVAR</sequence>
<keyword evidence="2" id="KW-1185">Reference proteome</keyword>
<comment type="caution">
    <text evidence="1">The sequence shown here is derived from an EMBL/GenBank/DDBJ whole genome shotgun (WGS) entry which is preliminary data.</text>
</comment>
<evidence type="ECO:0000313" key="1">
    <source>
        <dbReference type="EMBL" id="MPC55468.1"/>
    </source>
</evidence>
<name>A0A5B7GEC0_PORTR</name>
<proteinExistence type="predicted"/>
<protein>
    <submittedName>
        <fullName evidence="1">Uncharacterized protein</fullName>
    </submittedName>
</protein>
<dbReference type="EMBL" id="VSRR010013201">
    <property type="protein sequence ID" value="MPC55468.1"/>
    <property type="molecule type" value="Genomic_DNA"/>
</dbReference>
<dbReference type="AlphaFoldDB" id="A0A5B7GEC0"/>
<organism evidence="1 2">
    <name type="scientific">Portunus trituberculatus</name>
    <name type="common">Swimming crab</name>
    <name type="synonym">Neptunus trituberculatus</name>
    <dbReference type="NCBI Taxonomy" id="210409"/>
    <lineage>
        <taxon>Eukaryota</taxon>
        <taxon>Metazoa</taxon>
        <taxon>Ecdysozoa</taxon>
        <taxon>Arthropoda</taxon>
        <taxon>Crustacea</taxon>
        <taxon>Multicrustacea</taxon>
        <taxon>Malacostraca</taxon>
        <taxon>Eumalacostraca</taxon>
        <taxon>Eucarida</taxon>
        <taxon>Decapoda</taxon>
        <taxon>Pleocyemata</taxon>
        <taxon>Brachyura</taxon>
        <taxon>Eubrachyura</taxon>
        <taxon>Portunoidea</taxon>
        <taxon>Portunidae</taxon>
        <taxon>Portuninae</taxon>
        <taxon>Portunus</taxon>
    </lineage>
</organism>